<dbReference type="InterPro" id="IPR003008">
    <property type="entry name" value="Tubulin_FtsZ_GTPase"/>
</dbReference>
<keyword evidence="3 4" id="KW-0342">GTP-binding</keyword>
<dbReference type="GO" id="GO:0032153">
    <property type="term" value="C:cell division site"/>
    <property type="evidence" value="ECO:0007669"/>
    <property type="project" value="UniProtKB-UniRule"/>
</dbReference>
<dbReference type="InterPro" id="IPR037103">
    <property type="entry name" value="Tubulin/FtsZ-like_C"/>
</dbReference>
<dbReference type="PRINTS" id="PR00423">
    <property type="entry name" value="CELLDVISFTSZ"/>
</dbReference>
<evidence type="ECO:0000259" key="7">
    <source>
        <dbReference type="SMART" id="SM00865"/>
    </source>
</evidence>
<gene>
    <name evidence="4" type="primary">ftsZ</name>
    <name evidence="8" type="ORF">DYE49_07430</name>
</gene>
<feature type="binding site" evidence="4">
    <location>
        <position position="163"/>
    </location>
    <ligand>
        <name>GTP</name>
        <dbReference type="ChEBI" id="CHEBI:37565"/>
    </ligand>
</feature>
<evidence type="ECO:0000256" key="4">
    <source>
        <dbReference type="HAMAP-Rule" id="MF_00909"/>
    </source>
</evidence>
<dbReference type="InterPro" id="IPR008280">
    <property type="entry name" value="Tub_FtsZ_C"/>
</dbReference>
<keyword evidence="4" id="KW-0963">Cytoplasm</keyword>
<feature type="domain" description="Tubulin/FtsZ 2-layer sandwich" evidence="7">
    <location>
        <begin position="229"/>
        <end position="350"/>
    </location>
</feature>
<dbReference type="Pfam" id="PF12327">
    <property type="entry name" value="FtsZ_C"/>
    <property type="match status" value="1"/>
</dbReference>
<dbReference type="SUPFAM" id="SSF55307">
    <property type="entry name" value="Tubulin C-terminal domain-like"/>
    <property type="match status" value="1"/>
</dbReference>
<proteinExistence type="inferred from homology"/>
<dbReference type="Pfam" id="PF00091">
    <property type="entry name" value="Tubulin"/>
    <property type="match status" value="1"/>
</dbReference>
<dbReference type="FunFam" id="3.40.50.1440:FF:000001">
    <property type="entry name" value="Cell division protein FtsZ"/>
    <property type="match status" value="1"/>
</dbReference>
<dbReference type="Gene3D" id="3.30.1330.20">
    <property type="entry name" value="Tubulin/FtsZ, C-terminal domain"/>
    <property type="match status" value="1"/>
</dbReference>
<comment type="subunit">
    <text evidence="4">Homodimer. Polymerizes to form a dynamic ring structure in a strictly GTP-dependent manner. Interacts directly with several other division proteins.</text>
</comment>
<dbReference type="InterPro" id="IPR045061">
    <property type="entry name" value="FtsZ/CetZ"/>
</dbReference>
<accession>A0A7M1XML9</accession>
<dbReference type="InterPro" id="IPR036525">
    <property type="entry name" value="Tubulin/FtsZ_GTPase_sf"/>
</dbReference>
<keyword evidence="4" id="KW-0717">Septation</keyword>
<protein>
    <recommendedName>
        <fullName evidence="4 5">Cell division protein FtsZ</fullName>
    </recommendedName>
</protein>
<sequence>MGMRIVFQVGGNMLEDLKVVEDDKDLFKANPTVIRIIGCGGGGSNSVKRMIQSGVTGVQFYVLNTDLQALYNSPSPNKISIGQNITGGLGAGGNPEVGKAAAEEDSEKIKEIVTGANMVILTAGMGGGTGTGSVPIVAKLAKEAGCLTVAVVTTPFAFEREVRMENALAGIKKLRENVDSLIIIPNEQVYHLDDRKPRNMKEAYLVADEVVCQGVTGITELITKETVPNLDFADVTTIMKDQGDAILGVGYGEGENRAVDAAIAAISNPLLADSKIDGATKILINIESGSDDFSITPEELRDISRTITASASKHLELIYGSLENPDIASDRLRVTVIATGFKNVLDEDDIDSPVQSKDDDSDVVGFSEFSHVLGGSSSGSSVFGNFQKQEEKPAEKEYIPASIKEIFGRSKEETEEEVAEPEVEEKTVKKTVQIPEGYKIRKNDLNTPTYLRNLTREINLVDDDED</sequence>
<evidence type="ECO:0000256" key="3">
    <source>
        <dbReference type="ARBA" id="ARBA00023134"/>
    </source>
</evidence>
<dbReference type="EMBL" id="CP031517">
    <property type="protein sequence ID" value="QOS40295.1"/>
    <property type="molecule type" value="Genomic_DNA"/>
</dbReference>
<dbReference type="NCBIfam" id="TIGR00065">
    <property type="entry name" value="ftsZ"/>
    <property type="match status" value="1"/>
</dbReference>
<comment type="function">
    <text evidence="4">Essential cell division protein that forms a contractile ring structure (Z ring) at the future cell division site. The regulation of the ring assembly controls the timing and the location of cell division. One of the functions of the FtsZ ring is to recruit other cell division proteins to the septum to produce a new cell wall between the dividing cells. Binds GTP and shows GTPase activity.</text>
</comment>
<evidence type="ECO:0000313" key="8">
    <source>
        <dbReference type="EMBL" id="QOS40295.1"/>
    </source>
</evidence>
<comment type="subcellular location">
    <subcellularLocation>
        <location evidence="4">Cytoplasm</location>
    </subcellularLocation>
    <text evidence="4">Assembles at midcell at the inner surface of the cytoplasmic membrane.</text>
</comment>
<dbReference type="SUPFAM" id="SSF52490">
    <property type="entry name" value="Tubulin nucleotide-binding domain-like"/>
    <property type="match status" value="1"/>
</dbReference>
<feature type="domain" description="Tubulin/FtsZ GTPase" evidence="6">
    <location>
        <begin position="33"/>
        <end position="226"/>
    </location>
</feature>
<dbReference type="AlphaFoldDB" id="A0A7M1XML9"/>
<keyword evidence="4" id="KW-0131">Cell cycle</keyword>
<dbReference type="GO" id="GO:0051258">
    <property type="term" value="P:protein polymerization"/>
    <property type="evidence" value="ECO:0007669"/>
    <property type="project" value="UniProtKB-UniRule"/>
</dbReference>
<dbReference type="GO" id="GO:0005737">
    <property type="term" value="C:cytoplasm"/>
    <property type="evidence" value="ECO:0007669"/>
    <property type="project" value="UniProtKB-SubCell"/>
</dbReference>
<dbReference type="GO" id="GO:0000917">
    <property type="term" value="P:division septum assembly"/>
    <property type="evidence" value="ECO:0007669"/>
    <property type="project" value="UniProtKB-KW"/>
</dbReference>
<comment type="similarity">
    <text evidence="1 4">Belongs to the FtsZ family.</text>
</comment>
<evidence type="ECO:0000256" key="1">
    <source>
        <dbReference type="ARBA" id="ARBA00009690"/>
    </source>
</evidence>
<evidence type="ECO:0000259" key="6">
    <source>
        <dbReference type="SMART" id="SM00864"/>
    </source>
</evidence>
<feature type="binding site" evidence="4">
    <location>
        <position position="159"/>
    </location>
    <ligand>
        <name>GTP</name>
        <dbReference type="ChEBI" id="CHEBI:37565"/>
    </ligand>
</feature>
<dbReference type="CDD" id="cd02201">
    <property type="entry name" value="FtsZ_type1"/>
    <property type="match status" value="1"/>
</dbReference>
<feature type="binding site" evidence="4">
    <location>
        <position position="208"/>
    </location>
    <ligand>
        <name>GTP</name>
        <dbReference type="ChEBI" id="CHEBI:37565"/>
    </ligand>
</feature>
<organism evidence="8 9">
    <name type="scientific">Treponema rectale</name>
    <dbReference type="NCBI Taxonomy" id="744512"/>
    <lineage>
        <taxon>Bacteria</taxon>
        <taxon>Pseudomonadati</taxon>
        <taxon>Spirochaetota</taxon>
        <taxon>Spirochaetia</taxon>
        <taxon>Spirochaetales</taxon>
        <taxon>Treponemataceae</taxon>
        <taxon>Treponema</taxon>
    </lineage>
</organism>
<dbReference type="GO" id="GO:0003924">
    <property type="term" value="F:GTPase activity"/>
    <property type="evidence" value="ECO:0007669"/>
    <property type="project" value="UniProtKB-UniRule"/>
</dbReference>
<feature type="binding site" evidence="4">
    <location>
        <begin position="41"/>
        <end position="45"/>
    </location>
    <ligand>
        <name>GTP</name>
        <dbReference type="ChEBI" id="CHEBI:37565"/>
    </ligand>
</feature>
<dbReference type="InterPro" id="IPR020805">
    <property type="entry name" value="Cell_div_FtsZ_CS"/>
</dbReference>
<dbReference type="PANTHER" id="PTHR30314:SF3">
    <property type="entry name" value="MITOCHONDRIAL DIVISION PROTEIN FSZA"/>
    <property type="match status" value="1"/>
</dbReference>
<dbReference type="KEGG" id="trc:DYE49_07430"/>
<dbReference type="InterPro" id="IPR018316">
    <property type="entry name" value="Tubulin/FtsZ_2-layer-sand-dom"/>
</dbReference>
<keyword evidence="2 4" id="KW-0547">Nucleotide-binding</keyword>
<dbReference type="Proteomes" id="UP000593591">
    <property type="component" value="Chromosome"/>
</dbReference>
<evidence type="ECO:0000256" key="2">
    <source>
        <dbReference type="ARBA" id="ARBA00022741"/>
    </source>
</evidence>
<dbReference type="InterPro" id="IPR024757">
    <property type="entry name" value="FtsZ_C"/>
</dbReference>
<dbReference type="PANTHER" id="PTHR30314">
    <property type="entry name" value="CELL DIVISION PROTEIN FTSZ-RELATED"/>
    <property type="match status" value="1"/>
</dbReference>
<dbReference type="PROSITE" id="PS01134">
    <property type="entry name" value="FTSZ_1"/>
    <property type="match status" value="1"/>
</dbReference>
<dbReference type="Gene3D" id="3.40.50.1440">
    <property type="entry name" value="Tubulin/FtsZ, GTPase domain"/>
    <property type="match status" value="1"/>
</dbReference>
<reference evidence="8 9" key="1">
    <citation type="submission" date="2018-08" db="EMBL/GenBank/DDBJ databases">
        <title>The first complete genome of Treponema rectale (CHPAT), a commensal spirochete of the bovine rectum.</title>
        <authorList>
            <person name="Staton G.J."/>
            <person name="Clegg S.R."/>
            <person name="Carter S.D."/>
            <person name="Radford A.D."/>
            <person name="Darby A."/>
            <person name="Hall N."/>
            <person name="Birtles R.J."/>
            <person name="Evans N.J."/>
        </authorList>
    </citation>
    <scope>NUCLEOTIDE SEQUENCE [LARGE SCALE GENOMIC DNA]</scope>
    <source>
        <strain evidence="8 9">CHPA</strain>
    </source>
</reference>
<dbReference type="GO" id="GO:0005525">
    <property type="term" value="F:GTP binding"/>
    <property type="evidence" value="ECO:0007669"/>
    <property type="project" value="UniProtKB-UniRule"/>
</dbReference>
<dbReference type="SMART" id="SM00864">
    <property type="entry name" value="Tubulin"/>
    <property type="match status" value="1"/>
</dbReference>
<dbReference type="GO" id="GO:0043093">
    <property type="term" value="P:FtsZ-dependent cytokinesis"/>
    <property type="evidence" value="ECO:0007669"/>
    <property type="project" value="UniProtKB-UniRule"/>
</dbReference>
<dbReference type="InterPro" id="IPR000158">
    <property type="entry name" value="Cell_div_FtsZ"/>
</dbReference>
<dbReference type="SMART" id="SM00865">
    <property type="entry name" value="Tubulin_C"/>
    <property type="match status" value="1"/>
</dbReference>
<feature type="binding site" evidence="4">
    <location>
        <begin position="128"/>
        <end position="130"/>
    </location>
    <ligand>
        <name>GTP</name>
        <dbReference type="ChEBI" id="CHEBI:37565"/>
    </ligand>
</feature>
<name>A0A7M1XML9_9SPIR</name>
<evidence type="ECO:0000313" key="9">
    <source>
        <dbReference type="Proteomes" id="UP000593591"/>
    </source>
</evidence>
<keyword evidence="4 8" id="KW-0132">Cell division</keyword>
<dbReference type="HAMAP" id="MF_00909">
    <property type="entry name" value="FtsZ"/>
    <property type="match status" value="1"/>
</dbReference>
<evidence type="ECO:0000256" key="5">
    <source>
        <dbReference type="NCBIfam" id="TIGR00065"/>
    </source>
</evidence>